<dbReference type="SUPFAM" id="SSF55729">
    <property type="entry name" value="Acyl-CoA N-acyltransferases (Nat)"/>
    <property type="match status" value="1"/>
</dbReference>
<proteinExistence type="predicted"/>
<dbReference type="SMR" id="A0AAE6FUE8"/>
<reference evidence="1 2" key="1">
    <citation type="journal article" date="2019" name="ISME J.">
        <title>Evolution in action: habitat transition from sediment to the pelagial leads to genome streamlining in Methylophilaceae.</title>
        <authorList>
            <person name="Salcher M."/>
            <person name="Schaefle D."/>
            <person name="Kaspar M."/>
            <person name="Neuenschwander S.M."/>
            <person name="Ghai R."/>
        </authorList>
    </citation>
    <scope>NUCLEOTIDE SEQUENCE [LARGE SCALE GENOMIC DNA]</scope>
    <source>
        <strain evidence="1 2">MMS-RI-1</strain>
    </source>
</reference>
<dbReference type="KEGG" id="mrk:FIT61_06570"/>
<organism evidence="1 2">
    <name type="scientific">Candidatus Methylopumilus rimovensis</name>
    <dbReference type="NCBI Taxonomy" id="2588535"/>
    <lineage>
        <taxon>Bacteria</taxon>
        <taxon>Pseudomonadati</taxon>
        <taxon>Pseudomonadota</taxon>
        <taxon>Betaproteobacteria</taxon>
        <taxon>Nitrosomonadales</taxon>
        <taxon>Methylophilaceae</taxon>
        <taxon>Candidatus Methylopumilus</taxon>
    </lineage>
</organism>
<dbReference type="RefSeq" id="WP_139883875.1">
    <property type="nucleotide sequence ID" value="NZ_CP040986.1"/>
</dbReference>
<evidence type="ECO:0000313" key="1">
    <source>
        <dbReference type="EMBL" id="QDD14081.1"/>
    </source>
</evidence>
<keyword evidence="2" id="KW-1185">Reference proteome</keyword>
<dbReference type="InterPro" id="IPR007434">
    <property type="entry name" value="FemAB-like"/>
</dbReference>
<sequence length="401" mass="46801">MIHQLTLEWLNSESQIPQALWDNCFPAPYEGQWWYRSLECSHLEKQFTFTYGLISYNSQPVGIVPAFVMDVPIELLTPPIFLPLAKLIGKIIPSFLYQRIFFIGTACSDEGHIGIDPQFLKNNEITQDDIFLCVQEAAEKQAKKYNTSMLVWKDFPEASHQTLSKISTSKNLFPLVGLPSTLLKLEGNETEDYFASLKTSQRYQLRQKLKKGLSAPLDVSVIHLPDNQTLHQLYRLFSKTYIKEKNRFEELTPEFFEFISREKEAHFIILRHQSSNEIIAFMLCFHLNDHVINKFIGIDYEAPQDWFIYFRLWIECINWSYKIGAKTIQSGQAAYPAKIETGHQLISLTNFCKHRNIIIHKIYKKIASFVDWDMLDQNLAIYLKACPEEKPNLDSLREERQ</sequence>
<dbReference type="Gene3D" id="3.40.630.30">
    <property type="match status" value="1"/>
</dbReference>
<dbReference type="Proteomes" id="UP000312102">
    <property type="component" value="Chromosome"/>
</dbReference>
<dbReference type="Pfam" id="PF04339">
    <property type="entry name" value="FemAB_like"/>
    <property type="match status" value="1"/>
</dbReference>
<protein>
    <submittedName>
        <fullName evidence="1">GNAT family N-acetyltransferase</fullName>
    </submittedName>
</protein>
<dbReference type="AlphaFoldDB" id="A0AAE6FUE8"/>
<name>A0AAE6FUE8_9PROT</name>
<accession>A0AAE6FUE8</accession>
<dbReference type="EMBL" id="CP040986">
    <property type="protein sequence ID" value="QDD14081.1"/>
    <property type="molecule type" value="Genomic_DNA"/>
</dbReference>
<gene>
    <name evidence="1" type="ORF">FIT61_06570</name>
</gene>
<dbReference type="InterPro" id="IPR016181">
    <property type="entry name" value="Acyl_CoA_acyltransferase"/>
</dbReference>
<evidence type="ECO:0000313" key="2">
    <source>
        <dbReference type="Proteomes" id="UP000312102"/>
    </source>
</evidence>